<evidence type="ECO:0000256" key="1">
    <source>
        <dbReference type="SAM" id="MobiDB-lite"/>
    </source>
</evidence>
<reference evidence="4" key="1">
    <citation type="journal article" date="2019" name="Int. J. Syst. Evol. Microbiol.">
        <title>The Global Catalogue of Microorganisms (GCM) 10K type strain sequencing project: providing services to taxonomists for standard genome sequencing and annotation.</title>
        <authorList>
            <consortium name="The Broad Institute Genomics Platform"/>
            <consortium name="The Broad Institute Genome Sequencing Center for Infectious Disease"/>
            <person name="Wu L."/>
            <person name="Ma J."/>
        </authorList>
    </citation>
    <scope>NUCLEOTIDE SEQUENCE [LARGE SCALE GENOMIC DNA]</scope>
    <source>
        <strain evidence="4">CGMCC 4.7289</strain>
    </source>
</reference>
<feature type="transmembrane region" description="Helical" evidence="2">
    <location>
        <begin position="55"/>
        <end position="74"/>
    </location>
</feature>
<feature type="transmembrane region" description="Helical" evidence="2">
    <location>
        <begin position="118"/>
        <end position="139"/>
    </location>
</feature>
<keyword evidence="2" id="KW-0472">Membrane</keyword>
<proteinExistence type="predicted"/>
<dbReference type="RefSeq" id="WP_253758870.1">
    <property type="nucleotide sequence ID" value="NZ_JAMZDZ010000001.1"/>
</dbReference>
<keyword evidence="2" id="KW-1133">Transmembrane helix</keyword>
<organism evidence="3 4">
    <name type="scientific">Hamadaea flava</name>
    <dbReference type="NCBI Taxonomy" id="1742688"/>
    <lineage>
        <taxon>Bacteria</taxon>
        <taxon>Bacillati</taxon>
        <taxon>Actinomycetota</taxon>
        <taxon>Actinomycetes</taxon>
        <taxon>Micromonosporales</taxon>
        <taxon>Micromonosporaceae</taxon>
        <taxon>Hamadaea</taxon>
    </lineage>
</organism>
<dbReference type="Proteomes" id="UP001595816">
    <property type="component" value="Unassembled WGS sequence"/>
</dbReference>
<protein>
    <submittedName>
        <fullName evidence="3">Uncharacterized protein</fullName>
    </submittedName>
</protein>
<keyword evidence="4" id="KW-1185">Reference proteome</keyword>
<keyword evidence="2" id="KW-0812">Transmembrane</keyword>
<name>A0ABV8LEM8_9ACTN</name>
<gene>
    <name evidence="3" type="ORF">ACFOZ4_00875</name>
</gene>
<accession>A0ABV8LEM8</accession>
<sequence length="183" mass="20165">MSDGYVPRVNVISRLGAGVIGGVLGGVVLAAVLYFLDEIQAYGRLVGQESTQNDIVVALFVCGFAGAVFGIFVGRFVTGQLIPAAGVGLVFGTVWYLVLQLIVLQIRGGSLLDMGKNGLIVLGAYVIFGAATAIMYSEFGPRRQYRRYRRRSGDYELEYVPRFRRSGSRSSSRRRRRRRDDDD</sequence>
<evidence type="ECO:0000256" key="2">
    <source>
        <dbReference type="SAM" id="Phobius"/>
    </source>
</evidence>
<comment type="caution">
    <text evidence="3">The sequence shown here is derived from an EMBL/GenBank/DDBJ whole genome shotgun (WGS) entry which is preliminary data.</text>
</comment>
<feature type="transmembrane region" description="Helical" evidence="2">
    <location>
        <begin position="12"/>
        <end position="35"/>
    </location>
</feature>
<dbReference type="EMBL" id="JBHSAY010000003">
    <property type="protein sequence ID" value="MFC4129160.1"/>
    <property type="molecule type" value="Genomic_DNA"/>
</dbReference>
<evidence type="ECO:0000313" key="4">
    <source>
        <dbReference type="Proteomes" id="UP001595816"/>
    </source>
</evidence>
<feature type="transmembrane region" description="Helical" evidence="2">
    <location>
        <begin position="81"/>
        <end position="106"/>
    </location>
</feature>
<evidence type="ECO:0000313" key="3">
    <source>
        <dbReference type="EMBL" id="MFC4129160.1"/>
    </source>
</evidence>
<feature type="region of interest" description="Disordered" evidence="1">
    <location>
        <begin position="164"/>
        <end position="183"/>
    </location>
</feature>